<dbReference type="STRING" id="69.GLE_0621"/>
<dbReference type="EMBL" id="CP013140">
    <property type="protein sequence ID" value="ALN55979.1"/>
    <property type="molecule type" value="Genomic_DNA"/>
</dbReference>
<dbReference type="KEGG" id="lez:GLE_0621"/>
<dbReference type="InterPro" id="IPR050097">
    <property type="entry name" value="Ferredoxin-NADP_redctase_2"/>
</dbReference>
<keyword evidence="1" id="KW-0285">Flavoprotein</keyword>
<keyword evidence="2" id="KW-0560">Oxidoreductase</keyword>
<dbReference type="InterPro" id="IPR023753">
    <property type="entry name" value="FAD/NAD-binding_dom"/>
</dbReference>
<dbReference type="PRINTS" id="PR00368">
    <property type="entry name" value="FADPNR"/>
</dbReference>
<dbReference type="PATRIC" id="fig|69.6.peg.613"/>
<organism evidence="3 4">
    <name type="scientific">Lysobacter enzymogenes</name>
    <dbReference type="NCBI Taxonomy" id="69"/>
    <lineage>
        <taxon>Bacteria</taxon>
        <taxon>Pseudomonadati</taxon>
        <taxon>Pseudomonadota</taxon>
        <taxon>Gammaproteobacteria</taxon>
        <taxon>Lysobacterales</taxon>
        <taxon>Lysobacteraceae</taxon>
        <taxon>Lysobacter</taxon>
    </lineage>
</organism>
<protein>
    <submittedName>
        <fullName evidence="3">FAD dependent oxidoreductase</fullName>
    </submittedName>
</protein>
<dbReference type="GO" id="GO:0016491">
    <property type="term" value="F:oxidoreductase activity"/>
    <property type="evidence" value="ECO:0007669"/>
    <property type="project" value="UniProtKB-KW"/>
</dbReference>
<name>A0A0S2DBR8_LYSEN</name>
<evidence type="ECO:0000256" key="1">
    <source>
        <dbReference type="ARBA" id="ARBA00022630"/>
    </source>
</evidence>
<dbReference type="SUPFAM" id="SSF51905">
    <property type="entry name" value="FAD/NAD(P)-binding domain"/>
    <property type="match status" value="1"/>
</dbReference>
<dbReference type="Gene3D" id="3.50.50.60">
    <property type="entry name" value="FAD/NAD(P)-binding domain"/>
    <property type="match status" value="2"/>
</dbReference>
<evidence type="ECO:0000313" key="3">
    <source>
        <dbReference type="EMBL" id="ALN55979.1"/>
    </source>
</evidence>
<gene>
    <name evidence="3" type="ORF">GLE_0621</name>
</gene>
<evidence type="ECO:0000256" key="2">
    <source>
        <dbReference type="ARBA" id="ARBA00023002"/>
    </source>
</evidence>
<dbReference type="InterPro" id="IPR036188">
    <property type="entry name" value="FAD/NAD-bd_sf"/>
</dbReference>
<accession>A0A0S2DBR8</accession>
<dbReference type="PANTHER" id="PTHR48105">
    <property type="entry name" value="THIOREDOXIN REDUCTASE 1-RELATED-RELATED"/>
    <property type="match status" value="1"/>
</dbReference>
<dbReference type="Proteomes" id="UP000061569">
    <property type="component" value="Chromosome"/>
</dbReference>
<reference evidence="3 4" key="1">
    <citation type="submission" date="2015-11" db="EMBL/GenBank/DDBJ databases">
        <title>Genome sequences of Lysobacter enzymogenes strain C3 and Lysobacter antibioticus ATCC 29479.</title>
        <authorList>
            <person name="Kobayashi D.Y."/>
        </authorList>
    </citation>
    <scope>NUCLEOTIDE SEQUENCE [LARGE SCALE GENOMIC DNA]</scope>
    <source>
        <strain evidence="3 4">C3</strain>
    </source>
</reference>
<sequence>MTDDRLLDAIVIGGSFAGLSAALQLARARRSVRILDAGRPRNRFADAAHGFFSRDGEDPRTLVAAAQAQLRRYPSARVIAAEALRASAIEGGFEVVAGDGGVLAARKLVLAFGVNDVLPELPGAAERWGKSVLHCPYCHGYEFAGQRLGVLQSASFSAQKALLVADWGPTTLYLNGEPAPDAQLAAQLAQRGVAIEPAPIAELLGAEQSLSALRLADGREAAIDALFVASRTRLNSALAEQLGCAIEDGPLGPVIRTDDSRQTTVAGVYAAGDIARPMHNATWAASDGVTAGASAHQALVFQPLAA</sequence>
<proteinExistence type="predicted"/>
<evidence type="ECO:0000313" key="4">
    <source>
        <dbReference type="Proteomes" id="UP000061569"/>
    </source>
</evidence>
<dbReference type="Pfam" id="PF07992">
    <property type="entry name" value="Pyr_redox_2"/>
    <property type="match status" value="1"/>
</dbReference>
<dbReference type="OrthoDB" id="9786503at2"/>
<dbReference type="PRINTS" id="PR00469">
    <property type="entry name" value="PNDRDTASEII"/>
</dbReference>
<dbReference type="AlphaFoldDB" id="A0A0S2DBR8"/>